<evidence type="ECO:0000256" key="6">
    <source>
        <dbReference type="ARBA" id="ARBA00023033"/>
    </source>
</evidence>
<evidence type="ECO:0008006" key="12">
    <source>
        <dbReference type="Google" id="ProtNLM"/>
    </source>
</evidence>
<evidence type="ECO:0000256" key="7">
    <source>
        <dbReference type="PIRSR" id="PIRSR602401-1"/>
    </source>
</evidence>
<dbReference type="Proteomes" id="UP001209878">
    <property type="component" value="Unassembled WGS sequence"/>
</dbReference>
<dbReference type="InterPro" id="IPR001128">
    <property type="entry name" value="Cyt_P450"/>
</dbReference>
<keyword evidence="6 8" id="KW-0503">Monooxygenase</keyword>
<keyword evidence="9" id="KW-1133">Transmembrane helix</keyword>
<dbReference type="InterPro" id="IPR002401">
    <property type="entry name" value="Cyt_P450_E_grp-I"/>
</dbReference>
<evidence type="ECO:0000256" key="9">
    <source>
        <dbReference type="SAM" id="Phobius"/>
    </source>
</evidence>
<dbReference type="GO" id="GO:0005506">
    <property type="term" value="F:iron ion binding"/>
    <property type="evidence" value="ECO:0007669"/>
    <property type="project" value="InterPro"/>
</dbReference>
<name>A0AAD9KSC1_RIDPI</name>
<keyword evidence="9" id="KW-0472">Membrane</keyword>
<evidence type="ECO:0000256" key="1">
    <source>
        <dbReference type="ARBA" id="ARBA00001971"/>
    </source>
</evidence>
<keyword evidence="7 8" id="KW-0349">Heme</keyword>
<proteinExistence type="inferred from homology"/>
<protein>
    <recommendedName>
        <fullName evidence="12">Cytochrome P450</fullName>
    </recommendedName>
</protein>
<dbReference type="AlphaFoldDB" id="A0AAD9KSC1"/>
<dbReference type="GO" id="GO:0020037">
    <property type="term" value="F:heme binding"/>
    <property type="evidence" value="ECO:0007669"/>
    <property type="project" value="InterPro"/>
</dbReference>
<dbReference type="GO" id="GO:0005737">
    <property type="term" value="C:cytoplasm"/>
    <property type="evidence" value="ECO:0007669"/>
    <property type="project" value="TreeGrafter"/>
</dbReference>
<dbReference type="EMBL" id="JAODUO010000654">
    <property type="protein sequence ID" value="KAK2176571.1"/>
    <property type="molecule type" value="Genomic_DNA"/>
</dbReference>
<evidence type="ECO:0000313" key="10">
    <source>
        <dbReference type="EMBL" id="KAK2176571.1"/>
    </source>
</evidence>
<organism evidence="10 11">
    <name type="scientific">Ridgeia piscesae</name>
    <name type="common">Tubeworm</name>
    <dbReference type="NCBI Taxonomy" id="27915"/>
    <lineage>
        <taxon>Eukaryota</taxon>
        <taxon>Metazoa</taxon>
        <taxon>Spiralia</taxon>
        <taxon>Lophotrochozoa</taxon>
        <taxon>Annelida</taxon>
        <taxon>Polychaeta</taxon>
        <taxon>Sedentaria</taxon>
        <taxon>Canalipalpata</taxon>
        <taxon>Sabellida</taxon>
        <taxon>Siboglinidae</taxon>
        <taxon>Ridgeia</taxon>
    </lineage>
</organism>
<accession>A0AAD9KSC1</accession>
<dbReference type="SUPFAM" id="SSF48264">
    <property type="entry name" value="Cytochrome P450"/>
    <property type="match status" value="1"/>
</dbReference>
<dbReference type="InterPro" id="IPR036396">
    <property type="entry name" value="Cyt_P450_sf"/>
</dbReference>
<dbReference type="PRINTS" id="PR00463">
    <property type="entry name" value="EP450I"/>
</dbReference>
<dbReference type="PANTHER" id="PTHR24300:SF397">
    <property type="entry name" value="CYTOCHROME P450 2U1"/>
    <property type="match status" value="1"/>
</dbReference>
<dbReference type="GO" id="GO:0016712">
    <property type="term" value="F:oxidoreductase activity, acting on paired donors, with incorporation or reduction of molecular oxygen, reduced flavin or flavoprotein as one donor, and incorporation of one atom of oxygen"/>
    <property type="evidence" value="ECO:0007669"/>
    <property type="project" value="TreeGrafter"/>
</dbReference>
<comment type="cofactor">
    <cofactor evidence="1 7">
        <name>heme</name>
        <dbReference type="ChEBI" id="CHEBI:30413"/>
    </cofactor>
</comment>
<feature type="binding site" description="axial binding residue" evidence="7">
    <location>
        <position position="447"/>
    </location>
    <ligand>
        <name>heme</name>
        <dbReference type="ChEBI" id="CHEBI:30413"/>
    </ligand>
    <ligandPart>
        <name>Fe</name>
        <dbReference type="ChEBI" id="CHEBI:18248"/>
    </ligandPart>
</feature>
<comment type="similarity">
    <text evidence="2 8">Belongs to the cytochrome P450 family.</text>
</comment>
<comment type="caution">
    <text evidence="10">The sequence shown here is derived from an EMBL/GenBank/DDBJ whole genome shotgun (WGS) entry which is preliminary data.</text>
</comment>
<reference evidence="10" key="1">
    <citation type="journal article" date="2023" name="Mol. Biol. Evol.">
        <title>Third-Generation Sequencing Reveals the Adaptive Role of the Epigenome in Three Deep-Sea Polychaetes.</title>
        <authorList>
            <person name="Perez M."/>
            <person name="Aroh O."/>
            <person name="Sun Y."/>
            <person name="Lan Y."/>
            <person name="Juniper S.K."/>
            <person name="Young C.R."/>
            <person name="Angers B."/>
            <person name="Qian P.Y."/>
        </authorList>
    </citation>
    <scope>NUCLEOTIDE SEQUENCE</scope>
    <source>
        <strain evidence="10">R07B-5</strain>
    </source>
</reference>
<feature type="transmembrane region" description="Helical" evidence="9">
    <location>
        <begin position="7"/>
        <end position="30"/>
    </location>
</feature>
<dbReference type="PRINTS" id="PR00385">
    <property type="entry name" value="P450"/>
</dbReference>
<dbReference type="InterPro" id="IPR017972">
    <property type="entry name" value="Cyt_P450_CS"/>
</dbReference>
<evidence type="ECO:0000256" key="2">
    <source>
        <dbReference type="ARBA" id="ARBA00010617"/>
    </source>
</evidence>
<evidence type="ECO:0000256" key="3">
    <source>
        <dbReference type="ARBA" id="ARBA00022723"/>
    </source>
</evidence>
<gene>
    <name evidence="10" type="ORF">NP493_655g01003</name>
</gene>
<dbReference type="GO" id="GO:0008395">
    <property type="term" value="F:steroid hydroxylase activity"/>
    <property type="evidence" value="ECO:0007669"/>
    <property type="project" value="TreeGrafter"/>
</dbReference>
<keyword evidence="3 7" id="KW-0479">Metal-binding</keyword>
<dbReference type="GO" id="GO:0006805">
    <property type="term" value="P:xenobiotic metabolic process"/>
    <property type="evidence" value="ECO:0007669"/>
    <property type="project" value="TreeGrafter"/>
</dbReference>
<evidence type="ECO:0000256" key="4">
    <source>
        <dbReference type="ARBA" id="ARBA00023002"/>
    </source>
</evidence>
<evidence type="ECO:0000256" key="8">
    <source>
        <dbReference type="RuleBase" id="RU000461"/>
    </source>
</evidence>
<evidence type="ECO:0000256" key="5">
    <source>
        <dbReference type="ARBA" id="ARBA00023004"/>
    </source>
</evidence>
<keyword evidence="11" id="KW-1185">Reference proteome</keyword>
<dbReference type="FunFam" id="1.10.630.10:FF:000036">
    <property type="entry name" value="CYtochrome P450 family"/>
    <property type="match status" value="1"/>
</dbReference>
<keyword evidence="9" id="KW-0812">Transmembrane</keyword>
<dbReference type="InterPro" id="IPR050182">
    <property type="entry name" value="Cytochrome_P450_fam2"/>
</dbReference>
<dbReference type="Pfam" id="PF00067">
    <property type="entry name" value="p450"/>
    <property type="match status" value="1"/>
</dbReference>
<sequence length="501" mass="57449">MAAFTAWVEYVDTSTVLIFLVMFLCALWLLSSSDGPTNWPPGPKPWPVISNADLFWNNDQLYLTFMELAKTYGDVVHLRVGPSGHMIMLSGHEVIREAFVDKGEYFSNRPNTSHIPLMNYTNKGKGIIMQDGDDWKTLRRFTLRALRDFGLGKSSLEDKIKDELENVLDELDKKCGVPYCPQKLFYQSVSNIICSIIFGHRYSYDNEEFQHMLDSMMYRFEHSGPKQILGTILPAPLTLLIPKVRKMLEVDREIRDFVRKRIDEHRDTFDGDNVRDFIDLYLKTEQSGEESGAFTDANMFEVIDDLFLAGTDTTSTTLLWGLLYLTLYPEIQAKCRLEILQAIGQDRLPSMKDRGELPYTEAVILEIHRLGSIAPSAVPHVTSESITFRGYDLPKNTLVRANLYQSHMDPEIWEDPVAFNPDRWLDENNVLKTNPAFMPFSVGRRMCLGDSLVKMEMSLFVTTLLQRFDFRMVDANSPPSTEGIEGLTRSPRKYELIVSRV</sequence>
<dbReference type="PROSITE" id="PS00086">
    <property type="entry name" value="CYTOCHROME_P450"/>
    <property type="match status" value="1"/>
</dbReference>
<keyword evidence="4 8" id="KW-0560">Oxidoreductase</keyword>
<keyword evidence="5 7" id="KW-0408">Iron</keyword>
<dbReference type="PANTHER" id="PTHR24300">
    <property type="entry name" value="CYTOCHROME P450 508A4-RELATED"/>
    <property type="match status" value="1"/>
</dbReference>
<evidence type="ECO:0000313" key="11">
    <source>
        <dbReference type="Proteomes" id="UP001209878"/>
    </source>
</evidence>
<dbReference type="Gene3D" id="1.10.630.10">
    <property type="entry name" value="Cytochrome P450"/>
    <property type="match status" value="1"/>
</dbReference>
<dbReference type="GO" id="GO:0006082">
    <property type="term" value="P:organic acid metabolic process"/>
    <property type="evidence" value="ECO:0007669"/>
    <property type="project" value="TreeGrafter"/>
</dbReference>